<name>A0A7Y2H3Z7_UNCEI</name>
<dbReference type="GO" id="GO:0006351">
    <property type="term" value="P:DNA-templated transcription"/>
    <property type="evidence" value="ECO:0007669"/>
    <property type="project" value="InterPro"/>
</dbReference>
<sequence length="624" mass="68828">VPLLRTQSSRVGTGLEGKVARDSGAVVVCKRGGTVESVSSEMVTVKYDRPKSEAQIVEFDETSGLDIYPLTKFKRSNQDTCINQRPLVREGDRIETGGVLADGAATQGGELALGANILVAFMPWGGYNFEDAILVSERLSRDDVFTSIHIEEFELQVRDTNRGVEEITREIPNVGEDAVRNLDEEGIIRIGAPVRAGDILVGKVTPKGETDLSPEERLLRAIFGEKAGDVRDASLKAPPGMEGIVIDIKVFSRREKDENARKTDKKKIERLKRYAKKERSRIIEIRDSEVAELLSEQTANRFISARTGEELIKTGAKITKTGLSKIDLDELPWNTPLTRSRKVNETVWKQMEEAQRAVDRVEREMEKDLEKITRGDELPPGVVKLVKVFVAKKRRLSVGDKMAGRHGNKGVVSKVLPMEDMPYLEDGTPVDMVLNPLGVPSRMNIGQVLEVHLGLAARKLGIKVATPVFAGATVQEIKDALVEADLATDGKSTLFDGRSGRKFDHDVTVGVMYMLKLSHLVDDKIHARSIGPYSLVTQQPLGGKAQFGGQRFGEMEVWALEAYGAAFTLQEMLTVKSDDVPGRSRVYEAIVKGENPPEPGVPESFNVLVKELQSLCLDVEFLSE</sequence>
<comment type="caution">
    <text evidence="9">The sequence shown here is derived from an EMBL/GenBank/DDBJ whole genome shotgun (WGS) entry which is preliminary data.</text>
</comment>
<gene>
    <name evidence="9" type="primary">rpoB</name>
    <name evidence="9" type="ORF">HKN21_17550</name>
</gene>
<feature type="non-terminal residue" evidence="9">
    <location>
        <position position="1"/>
    </location>
</feature>
<dbReference type="InterPro" id="IPR014724">
    <property type="entry name" value="RNA_pol_RPB2_OB-fold"/>
</dbReference>
<dbReference type="PROSITE" id="PS01166">
    <property type="entry name" value="RNA_POL_BETA"/>
    <property type="match status" value="1"/>
</dbReference>
<dbReference type="InterPro" id="IPR015712">
    <property type="entry name" value="DNA-dir_RNA_pol_su2"/>
</dbReference>
<dbReference type="InterPro" id="IPR007121">
    <property type="entry name" value="RNA_pol_bsu_CS"/>
</dbReference>
<dbReference type="Pfam" id="PF04560">
    <property type="entry name" value="RNA_pol_Rpb2_7"/>
    <property type="match status" value="1"/>
</dbReference>
<dbReference type="Gene3D" id="3.90.1100.10">
    <property type="match status" value="1"/>
</dbReference>
<dbReference type="GO" id="GO:0003899">
    <property type="term" value="F:DNA-directed RNA polymerase activity"/>
    <property type="evidence" value="ECO:0007669"/>
    <property type="project" value="UniProtKB-EC"/>
</dbReference>
<proteinExistence type="predicted"/>
<dbReference type="FunFam" id="3.90.1800.10:FF:000001">
    <property type="entry name" value="DNA-directed RNA polymerase subunit beta"/>
    <property type="match status" value="1"/>
</dbReference>
<evidence type="ECO:0000259" key="7">
    <source>
        <dbReference type="Pfam" id="PF00562"/>
    </source>
</evidence>
<dbReference type="PANTHER" id="PTHR20856">
    <property type="entry name" value="DNA-DIRECTED RNA POLYMERASE I SUBUNIT 2"/>
    <property type="match status" value="1"/>
</dbReference>
<evidence type="ECO:0000313" key="10">
    <source>
        <dbReference type="Proteomes" id="UP000547674"/>
    </source>
</evidence>
<dbReference type="GO" id="GO:0003677">
    <property type="term" value="F:DNA binding"/>
    <property type="evidence" value="ECO:0007669"/>
    <property type="project" value="InterPro"/>
</dbReference>
<dbReference type="AlphaFoldDB" id="A0A7Y2H3Z7"/>
<feature type="domain" description="RNA polymerase Rpb2" evidence="8">
    <location>
        <begin position="548"/>
        <end position="622"/>
    </location>
</feature>
<dbReference type="Gene3D" id="2.40.50.150">
    <property type="match status" value="1"/>
</dbReference>
<organism evidence="9 10">
    <name type="scientific">Eiseniibacteriota bacterium</name>
    <dbReference type="NCBI Taxonomy" id="2212470"/>
    <lineage>
        <taxon>Bacteria</taxon>
        <taxon>Candidatus Eiseniibacteriota</taxon>
    </lineage>
</organism>
<accession>A0A7Y2H3Z7</accession>
<dbReference type="InterPro" id="IPR007641">
    <property type="entry name" value="RNA_pol_Rpb2_7"/>
</dbReference>
<dbReference type="CDD" id="cd00653">
    <property type="entry name" value="RNA_pol_B_RPB2"/>
    <property type="match status" value="1"/>
</dbReference>
<evidence type="ECO:0000313" key="9">
    <source>
        <dbReference type="EMBL" id="NNF08571.1"/>
    </source>
</evidence>
<dbReference type="Pfam" id="PF00562">
    <property type="entry name" value="RNA_pol_Rpb2_6"/>
    <property type="match status" value="1"/>
</dbReference>
<dbReference type="InterPro" id="IPR037033">
    <property type="entry name" value="DNA-dir_RNAP_su2_hyb_sf"/>
</dbReference>
<dbReference type="Gene3D" id="2.40.270.10">
    <property type="entry name" value="DNA-directed RNA polymerase, subunit 2, domain 6"/>
    <property type="match status" value="3"/>
</dbReference>
<evidence type="ECO:0000256" key="4">
    <source>
        <dbReference type="ARBA" id="ARBA00022695"/>
    </source>
</evidence>
<dbReference type="GO" id="GO:0032549">
    <property type="term" value="F:ribonucleoside binding"/>
    <property type="evidence" value="ECO:0007669"/>
    <property type="project" value="InterPro"/>
</dbReference>
<protein>
    <recommendedName>
        <fullName evidence="1">DNA-directed RNA polymerase</fullName>
        <ecNumber evidence="1">2.7.7.6</ecNumber>
    </recommendedName>
</protein>
<evidence type="ECO:0000256" key="5">
    <source>
        <dbReference type="ARBA" id="ARBA00023163"/>
    </source>
</evidence>
<dbReference type="InterPro" id="IPR010243">
    <property type="entry name" value="RNA_pol_bsu_bac"/>
</dbReference>
<evidence type="ECO:0000256" key="3">
    <source>
        <dbReference type="ARBA" id="ARBA00022679"/>
    </source>
</evidence>
<evidence type="ECO:0000256" key="1">
    <source>
        <dbReference type="ARBA" id="ARBA00012418"/>
    </source>
</evidence>
<reference evidence="9 10" key="1">
    <citation type="submission" date="2020-03" db="EMBL/GenBank/DDBJ databases">
        <title>Metabolic flexibility allows generalist bacteria to become dominant in a frequently disturbed ecosystem.</title>
        <authorList>
            <person name="Chen Y.-J."/>
            <person name="Leung P.M."/>
            <person name="Bay S.K."/>
            <person name="Hugenholtz P."/>
            <person name="Kessler A.J."/>
            <person name="Shelley G."/>
            <person name="Waite D.W."/>
            <person name="Cook P.L."/>
            <person name="Greening C."/>
        </authorList>
    </citation>
    <scope>NUCLEOTIDE SEQUENCE [LARGE SCALE GENOMIC DNA]</scope>
    <source>
        <strain evidence="9">SS_bin_28</strain>
    </source>
</reference>
<dbReference type="NCBIfam" id="TIGR02013">
    <property type="entry name" value="rpoB"/>
    <property type="match status" value="1"/>
</dbReference>
<dbReference type="Proteomes" id="UP000547674">
    <property type="component" value="Unassembled WGS sequence"/>
</dbReference>
<keyword evidence="4 9" id="KW-0548">Nucleotidyltransferase</keyword>
<dbReference type="EC" id="2.7.7.6" evidence="1"/>
<comment type="catalytic activity">
    <reaction evidence="6">
        <text>RNA(n) + a ribonucleoside 5'-triphosphate = RNA(n+1) + diphosphate</text>
        <dbReference type="Rhea" id="RHEA:21248"/>
        <dbReference type="Rhea" id="RHEA-COMP:14527"/>
        <dbReference type="Rhea" id="RHEA-COMP:17342"/>
        <dbReference type="ChEBI" id="CHEBI:33019"/>
        <dbReference type="ChEBI" id="CHEBI:61557"/>
        <dbReference type="ChEBI" id="CHEBI:140395"/>
        <dbReference type="EC" id="2.7.7.6"/>
    </reaction>
</comment>
<dbReference type="SUPFAM" id="SSF64484">
    <property type="entry name" value="beta and beta-prime subunits of DNA dependent RNA-polymerase"/>
    <property type="match status" value="1"/>
</dbReference>
<dbReference type="Gene3D" id="2.40.50.100">
    <property type="match status" value="1"/>
</dbReference>
<evidence type="ECO:0000256" key="6">
    <source>
        <dbReference type="ARBA" id="ARBA00048552"/>
    </source>
</evidence>
<dbReference type="InterPro" id="IPR007120">
    <property type="entry name" value="DNA-dir_RNAP_su2_dom"/>
</dbReference>
<keyword evidence="2 9" id="KW-0240">DNA-directed RNA polymerase</keyword>
<feature type="domain" description="DNA-directed RNA polymerase subunit 2 hybrid-binding" evidence="7">
    <location>
        <begin position="29"/>
        <end position="546"/>
    </location>
</feature>
<evidence type="ECO:0000256" key="2">
    <source>
        <dbReference type="ARBA" id="ARBA00022478"/>
    </source>
</evidence>
<dbReference type="GO" id="GO:0000428">
    <property type="term" value="C:DNA-directed RNA polymerase complex"/>
    <property type="evidence" value="ECO:0007669"/>
    <property type="project" value="UniProtKB-KW"/>
</dbReference>
<keyword evidence="3 9" id="KW-0808">Transferase</keyword>
<evidence type="ECO:0000259" key="8">
    <source>
        <dbReference type="Pfam" id="PF04560"/>
    </source>
</evidence>
<keyword evidence="5" id="KW-0804">Transcription</keyword>
<dbReference type="Gene3D" id="3.90.1800.10">
    <property type="entry name" value="RNA polymerase alpha subunit dimerisation domain"/>
    <property type="match status" value="1"/>
</dbReference>
<dbReference type="EMBL" id="JABDJR010000703">
    <property type="protein sequence ID" value="NNF08571.1"/>
    <property type="molecule type" value="Genomic_DNA"/>
</dbReference>